<keyword evidence="2" id="KW-0119">Carbohydrate metabolism</keyword>
<gene>
    <name evidence="5" type="ORF">Sya03_48560</name>
</gene>
<evidence type="ECO:0008006" key="7">
    <source>
        <dbReference type="Google" id="ProtNLM"/>
    </source>
</evidence>
<organism evidence="5 6">
    <name type="scientific">Spirilliplanes yamanashiensis</name>
    <dbReference type="NCBI Taxonomy" id="42233"/>
    <lineage>
        <taxon>Bacteria</taxon>
        <taxon>Bacillati</taxon>
        <taxon>Actinomycetota</taxon>
        <taxon>Actinomycetes</taxon>
        <taxon>Micromonosporales</taxon>
        <taxon>Micromonosporaceae</taxon>
        <taxon>Spirilliplanes</taxon>
    </lineage>
</organism>
<keyword evidence="4" id="KW-0732">Signal</keyword>
<dbReference type="Gene3D" id="2.60.40.10">
    <property type="entry name" value="Immunoglobulins"/>
    <property type="match status" value="2"/>
</dbReference>
<evidence type="ECO:0000256" key="2">
    <source>
        <dbReference type="ARBA" id="ARBA00023326"/>
    </source>
</evidence>
<evidence type="ECO:0000256" key="4">
    <source>
        <dbReference type="SAM" id="SignalP"/>
    </source>
</evidence>
<proteinExistence type="predicted"/>
<dbReference type="InterPro" id="IPR036116">
    <property type="entry name" value="FN3_sf"/>
</dbReference>
<feature type="signal peptide" evidence="4">
    <location>
        <begin position="1"/>
        <end position="25"/>
    </location>
</feature>
<feature type="compositionally biased region" description="Low complexity" evidence="3">
    <location>
        <begin position="131"/>
        <end position="145"/>
    </location>
</feature>
<comment type="caution">
    <text evidence="5">The sequence shown here is derived from an EMBL/GenBank/DDBJ whole genome shotgun (WGS) entry which is preliminary data.</text>
</comment>
<dbReference type="Proteomes" id="UP000652013">
    <property type="component" value="Unassembled WGS sequence"/>
</dbReference>
<dbReference type="InterPro" id="IPR013783">
    <property type="entry name" value="Ig-like_fold"/>
</dbReference>
<sequence>MRTTVPAAALLALLTACGAPPPAAADGLTATLTSPVDVTLRWPAAEPGAAGQIVEFATDAAGPWTILAFLPADARAYDHPDLMPETTFHYRVRPLRGEASPVVDVRLPPAGADEPAADTDLGWADPRTEPARNTGAPRPGGAPTGLAATVMTRDAVRFTWSDNAAGEDGQLLEVLPAGAAAWTVAMAVDPDVNAVGLMTLATERRASFRVRAVTYGPASPVVRARTGRAPGDS</sequence>
<evidence type="ECO:0000256" key="1">
    <source>
        <dbReference type="ARBA" id="ARBA00023295"/>
    </source>
</evidence>
<keyword evidence="1" id="KW-0326">Glycosidase</keyword>
<dbReference type="RefSeq" id="WP_203940717.1">
    <property type="nucleotide sequence ID" value="NZ_BAAAGJ010000005.1"/>
</dbReference>
<accession>A0A8J4DLR2</accession>
<dbReference type="InterPro" id="IPR003961">
    <property type="entry name" value="FN3_dom"/>
</dbReference>
<protein>
    <recommendedName>
        <fullName evidence="7">Fibronectin type-III domain-containing protein</fullName>
    </recommendedName>
</protein>
<dbReference type="GO" id="GO:0016798">
    <property type="term" value="F:hydrolase activity, acting on glycosyl bonds"/>
    <property type="evidence" value="ECO:0007669"/>
    <property type="project" value="UniProtKB-KW"/>
</dbReference>
<keyword evidence="2" id="KW-0624">Polysaccharide degradation</keyword>
<dbReference type="EMBL" id="BOOY01000034">
    <property type="protein sequence ID" value="GIJ05504.1"/>
    <property type="molecule type" value="Genomic_DNA"/>
</dbReference>
<feature type="region of interest" description="Disordered" evidence="3">
    <location>
        <begin position="109"/>
        <end position="145"/>
    </location>
</feature>
<evidence type="ECO:0000313" key="5">
    <source>
        <dbReference type="EMBL" id="GIJ05504.1"/>
    </source>
</evidence>
<keyword evidence="1" id="KW-0378">Hydrolase</keyword>
<evidence type="ECO:0000256" key="3">
    <source>
        <dbReference type="SAM" id="MobiDB-lite"/>
    </source>
</evidence>
<dbReference type="CDD" id="cd00063">
    <property type="entry name" value="FN3"/>
    <property type="match status" value="2"/>
</dbReference>
<feature type="chain" id="PRO_5035274189" description="Fibronectin type-III domain-containing protein" evidence="4">
    <location>
        <begin position="26"/>
        <end position="233"/>
    </location>
</feature>
<evidence type="ECO:0000313" key="6">
    <source>
        <dbReference type="Proteomes" id="UP000652013"/>
    </source>
</evidence>
<dbReference type="AlphaFoldDB" id="A0A8J4DLR2"/>
<keyword evidence="6" id="KW-1185">Reference proteome</keyword>
<dbReference type="GO" id="GO:0000272">
    <property type="term" value="P:polysaccharide catabolic process"/>
    <property type="evidence" value="ECO:0007669"/>
    <property type="project" value="UniProtKB-KW"/>
</dbReference>
<dbReference type="PROSITE" id="PS51257">
    <property type="entry name" value="PROKAR_LIPOPROTEIN"/>
    <property type="match status" value="1"/>
</dbReference>
<reference evidence="5" key="1">
    <citation type="submission" date="2021-01" db="EMBL/GenBank/DDBJ databases">
        <title>Whole genome shotgun sequence of Spirilliplanes yamanashiensis NBRC 15828.</title>
        <authorList>
            <person name="Komaki H."/>
            <person name="Tamura T."/>
        </authorList>
    </citation>
    <scope>NUCLEOTIDE SEQUENCE</scope>
    <source>
        <strain evidence="5">NBRC 15828</strain>
    </source>
</reference>
<dbReference type="SUPFAM" id="SSF49265">
    <property type="entry name" value="Fibronectin type III"/>
    <property type="match status" value="2"/>
</dbReference>
<name>A0A8J4DLR2_9ACTN</name>